<evidence type="ECO:0000256" key="1">
    <source>
        <dbReference type="ARBA" id="ARBA00006328"/>
    </source>
</evidence>
<comment type="similarity">
    <text evidence="1">Belongs to the NmrA-type oxidoreductase family.</text>
</comment>
<dbReference type="AlphaFoldDB" id="A0AAN8MVH9"/>
<dbReference type="InterPro" id="IPR036291">
    <property type="entry name" value="NAD(P)-bd_dom_sf"/>
</dbReference>
<keyword evidence="5" id="KW-1185">Reference proteome</keyword>
<accession>A0AAN8MVH9</accession>
<dbReference type="EMBL" id="JAVHNR010000002">
    <property type="protein sequence ID" value="KAK6351379.1"/>
    <property type="molecule type" value="Genomic_DNA"/>
</dbReference>
<dbReference type="InterPro" id="IPR051164">
    <property type="entry name" value="NmrA-like_oxidored"/>
</dbReference>
<sequence length="292" mass="31965">MTRTILITGATGQQGGALLTALQSNASASDLSIRAIARDPTAASKKLSSKASNVTFHKANLTDKASLIPALTGVDTAFLITIPIPDAKAEVTQGKTFVDAAKEAGVKYIVFSSVGSAERNTGIPHFDSKREVEEYIIESGIPYTFIRPVAFMDNFPVAGGIGRFIALGLFKTALGGKRLQLIAAKDIGEFAAKAVLEPERWKGGEFELAGDDLSVPEILDVFQKVQGSRPWTVWLPYFVMKLMLPLDFYLMFKFFYDDGYKANIPDLKKEHPGLQTFEDFLREKSNSNDKTK</sequence>
<dbReference type="PANTHER" id="PTHR42748:SF7">
    <property type="entry name" value="NMRA LIKE REDOX SENSOR 1-RELATED"/>
    <property type="match status" value="1"/>
</dbReference>
<dbReference type="GO" id="GO:0005634">
    <property type="term" value="C:nucleus"/>
    <property type="evidence" value="ECO:0007669"/>
    <property type="project" value="TreeGrafter"/>
</dbReference>
<comment type="caution">
    <text evidence="4">The sequence shown here is derived from an EMBL/GenBank/DDBJ whole genome shotgun (WGS) entry which is preliminary data.</text>
</comment>
<dbReference type="InterPro" id="IPR008030">
    <property type="entry name" value="NmrA-like"/>
</dbReference>
<protein>
    <recommendedName>
        <fullName evidence="3">NmrA-like domain-containing protein</fullName>
    </recommendedName>
</protein>
<dbReference type="Pfam" id="PF05368">
    <property type="entry name" value="NmrA"/>
    <property type="match status" value="1"/>
</dbReference>
<proteinExistence type="inferred from homology"/>
<dbReference type="Gene3D" id="3.90.25.10">
    <property type="entry name" value="UDP-galactose 4-epimerase, domain 1"/>
    <property type="match status" value="1"/>
</dbReference>
<dbReference type="PANTHER" id="PTHR42748">
    <property type="entry name" value="NITROGEN METABOLITE REPRESSION PROTEIN NMRA FAMILY MEMBER"/>
    <property type="match status" value="1"/>
</dbReference>
<evidence type="ECO:0000313" key="5">
    <source>
        <dbReference type="Proteomes" id="UP001313282"/>
    </source>
</evidence>
<name>A0AAN8MVH9_9PEZI</name>
<dbReference type="Gene3D" id="3.40.50.720">
    <property type="entry name" value="NAD(P)-binding Rossmann-like Domain"/>
    <property type="match status" value="1"/>
</dbReference>
<gene>
    <name evidence="4" type="ORF">TWF718_004540</name>
</gene>
<keyword evidence="2" id="KW-0521">NADP</keyword>
<feature type="domain" description="NmrA-like" evidence="3">
    <location>
        <begin position="1"/>
        <end position="261"/>
    </location>
</feature>
<reference evidence="4 5" key="1">
    <citation type="submission" date="2019-10" db="EMBL/GenBank/DDBJ databases">
        <authorList>
            <person name="Palmer J.M."/>
        </authorList>
    </citation>
    <scope>NUCLEOTIDE SEQUENCE [LARGE SCALE GENOMIC DNA]</scope>
    <source>
        <strain evidence="4 5">TWF718</strain>
    </source>
</reference>
<evidence type="ECO:0000259" key="3">
    <source>
        <dbReference type="Pfam" id="PF05368"/>
    </source>
</evidence>
<dbReference type="SUPFAM" id="SSF51735">
    <property type="entry name" value="NAD(P)-binding Rossmann-fold domains"/>
    <property type="match status" value="1"/>
</dbReference>
<evidence type="ECO:0000256" key="2">
    <source>
        <dbReference type="ARBA" id="ARBA00022857"/>
    </source>
</evidence>
<evidence type="ECO:0000313" key="4">
    <source>
        <dbReference type="EMBL" id="KAK6351379.1"/>
    </source>
</evidence>
<dbReference type="CDD" id="cd05251">
    <property type="entry name" value="NmrA_like_SDR_a"/>
    <property type="match status" value="1"/>
</dbReference>
<organism evidence="4 5">
    <name type="scientific">Orbilia javanica</name>
    <dbReference type="NCBI Taxonomy" id="47235"/>
    <lineage>
        <taxon>Eukaryota</taxon>
        <taxon>Fungi</taxon>
        <taxon>Dikarya</taxon>
        <taxon>Ascomycota</taxon>
        <taxon>Pezizomycotina</taxon>
        <taxon>Orbiliomycetes</taxon>
        <taxon>Orbiliales</taxon>
        <taxon>Orbiliaceae</taxon>
        <taxon>Orbilia</taxon>
    </lineage>
</organism>
<dbReference type="Proteomes" id="UP001313282">
    <property type="component" value="Unassembled WGS sequence"/>
</dbReference>